<evidence type="ECO:0000313" key="7">
    <source>
        <dbReference type="Proteomes" id="UP000469440"/>
    </source>
</evidence>
<evidence type="ECO:0000256" key="1">
    <source>
        <dbReference type="ARBA" id="ARBA00022723"/>
    </source>
</evidence>
<proteinExistence type="predicted"/>
<dbReference type="InterPro" id="IPR017900">
    <property type="entry name" value="4Fe4S_Fe_S_CS"/>
</dbReference>
<dbReference type="PROSITE" id="PS51379">
    <property type="entry name" value="4FE4S_FER_2"/>
    <property type="match status" value="2"/>
</dbReference>
<dbReference type="SUPFAM" id="SSF52218">
    <property type="entry name" value="Flavoproteins"/>
    <property type="match status" value="1"/>
</dbReference>
<evidence type="ECO:0000259" key="5">
    <source>
        <dbReference type="PROSITE" id="PS51379"/>
    </source>
</evidence>
<name>A0A6N8I0U5_9FIRM</name>
<dbReference type="GO" id="GO:0051536">
    <property type="term" value="F:iron-sulfur cluster binding"/>
    <property type="evidence" value="ECO:0007669"/>
    <property type="project" value="UniProtKB-KW"/>
</dbReference>
<feature type="domain" description="Flavodoxin-like" evidence="4">
    <location>
        <begin position="17"/>
        <end position="164"/>
    </location>
</feature>
<evidence type="ECO:0000256" key="3">
    <source>
        <dbReference type="ARBA" id="ARBA00023014"/>
    </source>
</evidence>
<dbReference type="PROSITE" id="PS50902">
    <property type="entry name" value="FLAVODOXIN_LIKE"/>
    <property type="match status" value="1"/>
</dbReference>
<keyword evidence="1" id="KW-0479">Metal-binding</keyword>
<dbReference type="InterPro" id="IPR029039">
    <property type="entry name" value="Flavoprotein-like_sf"/>
</dbReference>
<feature type="domain" description="4Fe-4S ferredoxin-type" evidence="5">
    <location>
        <begin position="202"/>
        <end position="228"/>
    </location>
</feature>
<dbReference type="PROSITE" id="PS00198">
    <property type="entry name" value="4FE4S_FER_1"/>
    <property type="match status" value="2"/>
</dbReference>
<dbReference type="Gene3D" id="3.30.70.20">
    <property type="match status" value="1"/>
</dbReference>
<dbReference type="AlphaFoldDB" id="A0A6N8I0U5"/>
<dbReference type="NCBIfam" id="NF038196">
    <property type="entry name" value="ferrodoxin_EFR1"/>
    <property type="match status" value="1"/>
</dbReference>
<evidence type="ECO:0000313" key="6">
    <source>
        <dbReference type="EMBL" id="MVB11716.1"/>
    </source>
</evidence>
<dbReference type="EMBL" id="VWXL01000069">
    <property type="protein sequence ID" value="MVB11716.1"/>
    <property type="molecule type" value="Genomic_DNA"/>
</dbReference>
<comment type="caution">
    <text evidence="6">The sequence shown here is derived from an EMBL/GenBank/DDBJ whole genome shotgun (WGS) entry which is preliminary data.</text>
</comment>
<dbReference type="GO" id="GO:0046872">
    <property type="term" value="F:metal ion binding"/>
    <property type="evidence" value="ECO:0007669"/>
    <property type="project" value="UniProtKB-KW"/>
</dbReference>
<gene>
    <name evidence="6" type="ORF">CAFE_24400</name>
</gene>
<dbReference type="Proteomes" id="UP000469440">
    <property type="component" value="Unassembled WGS sequence"/>
</dbReference>
<dbReference type="InterPro" id="IPR008254">
    <property type="entry name" value="Flavodoxin/NO_synth"/>
</dbReference>
<feature type="domain" description="4Fe-4S ferredoxin-type" evidence="5">
    <location>
        <begin position="229"/>
        <end position="258"/>
    </location>
</feature>
<protein>
    <submittedName>
        <fullName evidence="6">4Fe-4S binding domain protein</fullName>
    </submittedName>
</protein>
<evidence type="ECO:0000256" key="2">
    <source>
        <dbReference type="ARBA" id="ARBA00023004"/>
    </source>
</evidence>
<dbReference type="InterPro" id="IPR017896">
    <property type="entry name" value="4Fe4S_Fe-S-bd"/>
</dbReference>
<dbReference type="Gene3D" id="3.40.50.360">
    <property type="match status" value="1"/>
</dbReference>
<organism evidence="6 7">
    <name type="scientific">Caproicibacter fermentans</name>
    <dbReference type="NCBI Taxonomy" id="2576756"/>
    <lineage>
        <taxon>Bacteria</taxon>
        <taxon>Bacillati</taxon>
        <taxon>Bacillota</taxon>
        <taxon>Clostridia</taxon>
        <taxon>Eubacteriales</taxon>
        <taxon>Acutalibacteraceae</taxon>
        <taxon>Caproicibacter</taxon>
    </lineage>
</organism>
<dbReference type="Pfam" id="PF13237">
    <property type="entry name" value="Fer4_10"/>
    <property type="match status" value="1"/>
</dbReference>
<accession>A0A6N8I0U5</accession>
<dbReference type="SUPFAM" id="SSF54862">
    <property type="entry name" value="4Fe-4S ferredoxins"/>
    <property type="match status" value="1"/>
</dbReference>
<keyword evidence="7" id="KW-1185">Reference proteome</keyword>
<dbReference type="GO" id="GO:0010181">
    <property type="term" value="F:FMN binding"/>
    <property type="evidence" value="ECO:0007669"/>
    <property type="project" value="InterPro"/>
</dbReference>
<reference evidence="6 7" key="1">
    <citation type="submission" date="2019-09" db="EMBL/GenBank/DDBJ databases">
        <title>Genome sequence of Clostridium sp. EA1.</title>
        <authorList>
            <person name="Poehlein A."/>
            <person name="Bengelsdorf F.R."/>
            <person name="Daniel R."/>
        </authorList>
    </citation>
    <scope>NUCLEOTIDE SEQUENCE [LARGE SCALE GENOMIC DNA]</scope>
    <source>
        <strain evidence="6 7">EA1</strain>
    </source>
</reference>
<dbReference type="GO" id="GO:0016651">
    <property type="term" value="F:oxidoreductase activity, acting on NAD(P)H"/>
    <property type="evidence" value="ECO:0007669"/>
    <property type="project" value="UniProtKB-ARBA"/>
</dbReference>
<evidence type="ECO:0000259" key="4">
    <source>
        <dbReference type="PROSITE" id="PS50902"/>
    </source>
</evidence>
<keyword evidence="3" id="KW-0411">Iron-sulfur</keyword>
<dbReference type="InterPro" id="IPR047964">
    <property type="entry name" value="EFR1-like"/>
</dbReference>
<keyword evidence="2" id="KW-0408">Iron</keyword>
<sequence>MGSQHSEIGCNMELKTVELIYFSPTGTTRETVRAVAEGTGASILRETDLTRKENRGPLPAACADLLILGVPVYAGRVPAFLLSCLNGMDGGGRPAVFVAVYGGIDYGVTLNELAEIAEARGFVPAAAGAFLGQHSFSTPDFPVEAGRPNEKDLAAAQEFGRKITQKLFAAKDASALSFLIPKGKIPLPGRILPKSAAKAFARPPRFQLEFCPRCGACARICPMGAIDPNTLRIDEKACIRCFACVRACPKGARAVQFRFGSLPGRFLQRESKQKKEARYFL</sequence>
<dbReference type="OrthoDB" id="9813995at2"/>